<dbReference type="HOGENOM" id="CLU_161446_2_0_10"/>
<organism evidence="3 4">
    <name type="scientific">Parabacteroides goldsteinii DSM 19448 = WAL 12034</name>
    <dbReference type="NCBI Taxonomy" id="927665"/>
    <lineage>
        <taxon>Bacteria</taxon>
        <taxon>Pseudomonadati</taxon>
        <taxon>Bacteroidota</taxon>
        <taxon>Bacteroidia</taxon>
        <taxon>Bacteroidales</taxon>
        <taxon>Tannerellaceae</taxon>
        <taxon>Parabacteroides</taxon>
    </lineage>
</organism>
<name>A0A0F5IT26_9BACT</name>
<gene>
    <name evidence="3" type="ORF">HMPREF1535_03929</name>
</gene>
<dbReference type="STRING" id="927665.HMPREF1535_03929"/>
<dbReference type="InterPro" id="IPR001452">
    <property type="entry name" value="SH3_domain"/>
</dbReference>
<sequence>MKYLDKYIVVCKWVESYENPIILKKDEKVVVNLAIKETDPEWVNWVWCIAGNGMTGWVPIQILNVCETLPNERQIAIALEDYSAYELPVNQDEIVIGSRCLNGWLWCRKENSTKEGWVPIRCLKRSIESL</sequence>
<accession>A0A0F5IT26</accession>
<evidence type="ECO:0000256" key="1">
    <source>
        <dbReference type="ARBA" id="ARBA00022443"/>
    </source>
</evidence>
<keyword evidence="1" id="KW-0728">SH3 domain</keyword>
<dbReference type="SUPFAM" id="SSF50044">
    <property type="entry name" value="SH3-domain"/>
    <property type="match status" value="2"/>
</dbReference>
<reference evidence="3 4" key="1">
    <citation type="submission" date="2013-04" db="EMBL/GenBank/DDBJ databases">
        <title>The Genome Sequence of Parabacteroides goldsteinii DSM 19448.</title>
        <authorList>
            <consortium name="The Broad Institute Genomics Platform"/>
            <person name="Earl A."/>
            <person name="Ward D."/>
            <person name="Feldgarden M."/>
            <person name="Gevers D."/>
            <person name="Martens E."/>
            <person name="Sakamoto M."/>
            <person name="Benno Y."/>
            <person name="Song Y."/>
            <person name="Liu C."/>
            <person name="Lee J."/>
            <person name="Bolanos M."/>
            <person name="Vaisanen M.L."/>
            <person name="Finegold S.M."/>
            <person name="Walker B."/>
            <person name="Young S."/>
            <person name="Zeng Q."/>
            <person name="Gargeya S."/>
            <person name="Fitzgerald M."/>
            <person name="Haas B."/>
            <person name="Abouelleil A."/>
            <person name="Allen A.W."/>
            <person name="Alvarado L."/>
            <person name="Arachchi H.M."/>
            <person name="Berlin A.M."/>
            <person name="Chapman S.B."/>
            <person name="Gainer-Dewar J."/>
            <person name="Goldberg J."/>
            <person name="Griggs A."/>
            <person name="Gujja S."/>
            <person name="Hansen M."/>
            <person name="Howarth C."/>
            <person name="Imamovic A."/>
            <person name="Ireland A."/>
            <person name="Larimer J."/>
            <person name="McCowan C."/>
            <person name="Murphy C."/>
            <person name="Pearson M."/>
            <person name="Poon T.W."/>
            <person name="Priest M."/>
            <person name="Roberts A."/>
            <person name="Saif S."/>
            <person name="Shea T."/>
            <person name="Sisk P."/>
            <person name="Sykes S."/>
            <person name="Wortman J."/>
            <person name="Nusbaum C."/>
            <person name="Birren B."/>
        </authorList>
    </citation>
    <scope>NUCLEOTIDE SEQUENCE [LARGE SCALE GENOMIC DNA]</scope>
    <source>
        <strain evidence="3 4">DSM 19448</strain>
    </source>
</reference>
<protein>
    <recommendedName>
        <fullName evidence="2">SH3 domain-containing protein</fullName>
    </recommendedName>
</protein>
<dbReference type="PIRSF" id="PIRSF034961">
    <property type="entry name" value="UCP034961_SH3_2"/>
    <property type="match status" value="1"/>
</dbReference>
<dbReference type="EMBL" id="AQHV01000021">
    <property type="protein sequence ID" value="KKB48701.1"/>
    <property type="molecule type" value="Genomic_DNA"/>
</dbReference>
<dbReference type="RefSeq" id="WP_009127836.1">
    <property type="nucleotide sequence ID" value="NZ_KQ033913.1"/>
</dbReference>
<dbReference type="AlphaFoldDB" id="A0A0F5IT26"/>
<evidence type="ECO:0000313" key="3">
    <source>
        <dbReference type="EMBL" id="KKB48701.1"/>
    </source>
</evidence>
<dbReference type="Pfam" id="PF07653">
    <property type="entry name" value="SH3_2"/>
    <property type="match status" value="1"/>
</dbReference>
<comment type="caution">
    <text evidence="3">The sequence shown here is derived from an EMBL/GenBank/DDBJ whole genome shotgun (WGS) entry which is preliminary data.</text>
</comment>
<proteinExistence type="predicted"/>
<dbReference type="InterPro" id="IPR036028">
    <property type="entry name" value="SH3-like_dom_sf"/>
</dbReference>
<evidence type="ECO:0000313" key="4">
    <source>
        <dbReference type="Proteomes" id="UP000033047"/>
    </source>
</evidence>
<dbReference type="InterPro" id="IPR014593">
    <property type="entry name" value="UCP034961_SH3_2"/>
</dbReference>
<evidence type="ECO:0000259" key="2">
    <source>
        <dbReference type="PROSITE" id="PS50002"/>
    </source>
</evidence>
<dbReference type="Proteomes" id="UP000033047">
    <property type="component" value="Unassembled WGS sequence"/>
</dbReference>
<dbReference type="PATRIC" id="fig|927665.4.peg.4038"/>
<feature type="domain" description="SH3" evidence="2">
    <location>
        <begin position="71"/>
        <end position="128"/>
    </location>
</feature>
<dbReference type="PROSITE" id="PS50002">
    <property type="entry name" value="SH3"/>
    <property type="match status" value="1"/>
</dbReference>